<name>A0A8J4X3U4_CLAMG</name>
<dbReference type="EMBL" id="QNUK01000115">
    <property type="protein sequence ID" value="KAF5901304.1"/>
    <property type="molecule type" value="Genomic_DNA"/>
</dbReference>
<evidence type="ECO:0000313" key="1">
    <source>
        <dbReference type="EMBL" id="KAF5901304.1"/>
    </source>
</evidence>
<gene>
    <name evidence="1" type="primary">fignl1</name>
    <name evidence="1" type="ORF">DAT39_008994</name>
</gene>
<evidence type="ECO:0000313" key="2">
    <source>
        <dbReference type="Proteomes" id="UP000727407"/>
    </source>
</evidence>
<proteinExistence type="predicted"/>
<dbReference type="AlphaFoldDB" id="A0A8J4X3U4"/>
<keyword evidence="2" id="KW-1185">Reference proteome</keyword>
<comment type="caution">
    <text evidence="1">The sequence shown here is derived from an EMBL/GenBank/DDBJ whole genome shotgun (WGS) entry which is preliminary data.</text>
</comment>
<sequence>MRKSAETSFPIRKTCCSRGTWTRTRSRAWRPARRYTGTATVLANKNPLIRFAPPLPRQEDVTAAGWLACSCQFLRKSSDFSGSDWSGGIERQKWH</sequence>
<accession>A0A8J4X3U4</accession>
<reference evidence="1" key="1">
    <citation type="submission" date="2020-07" db="EMBL/GenBank/DDBJ databases">
        <title>Clarias magur genome sequencing, assembly and annotation.</title>
        <authorList>
            <person name="Kushwaha B."/>
            <person name="Kumar R."/>
            <person name="Das P."/>
            <person name="Joshi C.G."/>
            <person name="Kumar D."/>
            <person name="Nagpure N.S."/>
            <person name="Pandey M."/>
            <person name="Agarwal S."/>
            <person name="Srivastava S."/>
            <person name="Singh M."/>
            <person name="Sahoo L."/>
            <person name="Jayasankar P."/>
            <person name="Meher P.K."/>
            <person name="Koringa P.G."/>
            <person name="Iquebal M.A."/>
            <person name="Das S.P."/>
            <person name="Bit A."/>
            <person name="Patnaik S."/>
            <person name="Patel N."/>
            <person name="Shah T.M."/>
            <person name="Hinsu A."/>
            <person name="Jena J.K."/>
        </authorList>
    </citation>
    <scope>NUCLEOTIDE SEQUENCE</scope>
    <source>
        <strain evidence="1">CIFAMagur01</strain>
        <tissue evidence="1">Testis</tissue>
    </source>
</reference>
<dbReference type="Proteomes" id="UP000727407">
    <property type="component" value="Unassembled WGS sequence"/>
</dbReference>
<protein>
    <submittedName>
        <fullName evidence="1">Fidgetin-like protein 1</fullName>
    </submittedName>
</protein>
<organism evidence="1 2">
    <name type="scientific">Clarias magur</name>
    <name type="common">Asian catfish</name>
    <name type="synonym">Macropteronotus magur</name>
    <dbReference type="NCBI Taxonomy" id="1594786"/>
    <lineage>
        <taxon>Eukaryota</taxon>
        <taxon>Metazoa</taxon>
        <taxon>Chordata</taxon>
        <taxon>Craniata</taxon>
        <taxon>Vertebrata</taxon>
        <taxon>Euteleostomi</taxon>
        <taxon>Actinopterygii</taxon>
        <taxon>Neopterygii</taxon>
        <taxon>Teleostei</taxon>
        <taxon>Ostariophysi</taxon>
        <taxon>Siluriformes</taxon>
        <taxon>Clariidae</taxon>
        <taxon>Clarias</taxon>
    </lineage>
</organism>